<keyword evidence="1" id="KW-0732">Signal</keyword>
<name>A0A6B3QZG4_9FLAO</name>
<dbReference type="PROSITE" id="PS51257">
    <property type="entry name" value="PROKAR_LIPOPROTEIN"/>
    <property type="match status" value="1"/>
</dbReference>
<dbReference type="Proteomes" id="UP000478505">
    <property type="component" value="Unassembled WGS sequence"/>
</dbReference>
<evidence type="ECO:0000313" key="2">
    <source>
        <dbReference type="EMBL" id="NEV93636.1"/>
    </source>
</evidence>
<evidence type="ECO:0000256" key="1">
    <source>
        <dbReference type="SAM" id="SignalP"/>
    </source>
</evidence>
<evidence type="ECO:0000313" key="3">
    <source>
        <dbReference type="Proteomes" id="UP000478505"/>
    </source>
</evidence>
<evidence type="ECO:0008006" key="4">
    <source>
        <dbReference type="Google" id="ProtNLM"/>
    </source>
</evidence>
<gene>
    <name evidence="2" type="ORF">G3567_05645</name>
</gene>
<sequence length="186" mass="21436">MKTFLYVLISLASSASCFSQIWLDNSCPIEKKVSIEEYTSAKSNNLLSLIIDQEGKLVMNGKRKEGMSEIDFKESVYDFLTNPAKDKTKADSPKQAIIAIGSYGEHNSYELILKYLREVYLYAWDTAAEEKYEAIYLDLDCRKREKIRDSDFPYRLLELNDSEKENKMKNRFTPGVPPFPGDIKDN</sequence>
<proteinExistence type="predicted"/>
<comment type="caution">
    <text evidence="2">The sequence shown here is derived from an EMBL/GenBank/DDBJ whole genome shotgun (WGS) entry which is preliminary data.</text>
</comment>
<reference evidence="2 3" key="1">
    <citation type="submission" date="2020-02" db="EMBL/GenBank/DDBJ databases">
        <title>Flavobacteriaceae Psychroflexus bacterium YR1-1, complete genome.</title>
        <authorList>
            <person name="Li Y."/>
            <person name="Wu S."/>
        </authorList>
    </citation>
    <scope>NUCLEOTIDE SEQUENCE [LARGE SCALE GENOMIC DNA]</scope>
    <source>
        <strain evidence="2 3">YR1-1</strain>
    </source>
</reference>
<accession>A0A6B3QZG4</accession>
<protein>
    <recommendedName>
        <fullName evidence="4">Lipoprotein</fullName>
    </recommendedName>
</protein>
<keyword evidence="3" id="KW-1185">Reference proteome</keyword>
<dbReference type="EMBL" id="JAAIKD010000003">
    <property type="protein sequence ID" value="NEV93636.1"/>
    <property type="molecule type" value="Genomic_DNA"/>
</dbReference>
<organism evidence="2 3">
    <name type="scientific">Psychroflexus aurantiacus</name>
    <dbReference type="NCBI Taxonomy" id="2709310"/>
    <lineage>
        <taxon>Bacteria</taxon>
        <taxon>Pseudomonadati</taxon>
        <taxon>Bacteroidota</taxon>
        <taxon>Flavobacteriia</taxon>
        <taxon>Flavobacteriales</taxon>
        <taxon>Flavobacteriaceae</taxon>
        <taxon>Psychroflexus</taxon>
    </lineage>
</organism>
<dbReference type="AlphaFoldDB" id="A0A6B3QZG4"/>
<feature type="signal peptide" evidence="1">
    <location>
        <begin position="1"/>
        <end position="19"/>
    </location>
</feature>
<dbReference type="RefSeq" id="WP_164004371.1">
    <property type="nucleotide sequence ID" value="NZ_JAAIKD010000003.1"/>
</dbReference>
<feature type="chain" id="PRO_5025671739" description="Lipoprotein" evidence="1">
    <location>
        <begin position="20"/>
        <end position="186"/>
    </location>
</feature>